<dbReference type="InterPro" id="IPR036179">
    <property type="entry name" value="Ig-like_dom_sf"/>
</dbReference>
<protein>
    <recommendedName>
        <fullName evidence="2">Immunoglobulin C1-set domain-containing protein</fullName>
    </recommendedName>
</protein>
<feature type="compositionally biased region" description="Basic and acidic residues" evidence="1">
    <location>
        <begin position="1"/>
        <end position="10"/>
    </location>
</feature>
<feature type="compositionally biased region" description="Polar residues" evidence="1">
    <location>
        <begin position="39"/>
        <end position="54"/>
    </location>
</feature>
<evidence type="ECO:0000313" key="4">
    <source>
        <dbReference type="Proteomes" id="UP000289886"/>
    </source>
</evidence>
<dbReference type="AlphaFoldDB" id="A0A444UBK6"/>
<comment type="caution">
    <text evidence="3">The sequence shown here is derived from an EMBL/GenBank/DDBJ whole genome shotgun (WGS) entry which is preliminary data.</text>
</comment>
<name>A0A444UBK6_ACIRT</name>
<dbReference type="Pfam" id="PF07654">
    <property type="entry name" value="C1-set"/>
    <property type="match status" value="1"/>
</dbReference>
<dbReference type="SMART" id="SM00407">
    <property type="entry name" value="IGc1"/>
    <property type="match status" value="1"/>
</dbReference>
<dbReference type="InterPro" id="IPR013783">
    <property type="entry name" value="Ig-like_fold"/>
</dbReference>
<evidence type="ECO:0000259" key="2">
    <source>
        <dbReference type="SMART" id="SM00407"/>
    </source>
</evidence>
<dbReference type="Proteomes" id="UP000289886">
    <property type="component" value="Unassembled WGS sequence"/>
</dbReference>
<gene>
    <name evidence="3" type="ORF">EOD39_15954</name>
</gene>
<dbReference type="InterPro" id="IPR003597">
    <property type="entry name" value="Ig_C1-set"/>
</dbReference>
<sequence>MCHEDSEHCSHYTGTPRSTAPATQGLPAALLPLHRDSPQHCSRYTGTPRSTAPATQGGPAALILLHRDSPQHCSRYTGTPRNTAPATQGLPAALLPLHRDAPQHCSRYTERSHSTAPATHGLPAALLPLHREVLQHCSRYTVTPGSTAPATQGLPAALLPLHRDSPQQCSRYTGTHHSTAPATQGEDTTPREPSLSVFTPPKEKDTAVCVATGFFPKNMNISMRVGDGDPKITVSNDKAVLSLTDKTYNFAAFLTVDKGKDQEVTCEANGETETSIKKEESANNTESIHLNFKSLTLQGLRVMFVKTVAFNFLMTVRALMF</sequence>
<proteinExistence type="predicted"/>
<dbReference type="SUPFAM" id="SSF48726">
    <property type="entry name" value="Immunoglobulin"/>
    <property type="match status" value="1"/>
</dbReference>
<dbReference type="EMBL" id="SCEB01214894">
    <property type="protein sequence ID" value="RXM32553.1"/>
    <property type="molecule type" value="Genomic_DNA"/>
</dbReference>
<accession>A0A444UBK6</accession>
<organism evidence="3 4">
    <name type="scientific">Acipenser ruthenus</name>
    <name type="common">Sterlet sturgeon</name>
    <dbReference type="NCBI Taxonomy" id="7906"/>
    <lineage>
        <taxon>Eukaryota</taxon>
        <taxon>Metazoa</taxon>
        <taxon>Chordata</taxon>
        <taxon>Craniata</taxon>
        <taxon>Vertebrata</taxon>
        <taxon>Euteleostomi</taxon>
        <taxon>Actinopterygii</taxon>
        <taxon>Chondrostei</taxon>
        <taxon>Acipenseriformes</taxon>
        <taxon>Acipenseridae</taxon>
        <taxon>Acipenser</taxon>
    </lineage>
</organism>
<feature type="region of interest" description="Disordered" evidence="1">
    <location>
        <begin position="168"/>
        <end position="200"/>
    </location>
</feature>
<feature type="compositionally biased region" description="Polar residues" evidence="1">
    <location>
        <begin position="168"/>
        <end position="187"/>
    </location>
</feature>
<feature type="domain" description="Immunoglobulin C1-set" evidence="2">
    <location>
        <begin position="204"/>
        <end position="276"/>
    </location>
</feature>
<dbReference type="Gene3D" id="2.60.40.10">
    <property type="entry name" value="Immunoglobulins"/>
    <property type="match status" value="1"/>
</dbReference>
<feature type="compositionally biased region" description="Polar residues" evidence="1">
    <location>
        <begin position="12"/>
        <end position="22"/>
    </location>
</feature>
<evidence type="ECO:0000313" key="3">
    <source>
        <dbReference type="EMBL" id="RXM32553.1"/>
    </source>
</evidence>
<evidence type="ECO:0000256" key="1">
    <source>
        <dbReference type="SAM" id="MobiDB-lite"/>
    </source>
</evidence>
<reference evidence="3 4" key="1">
    <citation type="submission" date="2019-01" db="EMBL/GenBank/DDBJ databases">
        <title>Draft Genome and Complete Hox-Cluster Characterization of the Sterlet Sturgeon (Acipenser ruthenus).</title>
        <authorList>
            <person name="Wei Q."/>
        </authorList>
    </citation>
    <scope>NUCLEOTIDE SEQUENCE [LARGE SCALE GENOMIC DNA]</scope>
    <source>
        <strain evidence="3">WHYD16114868_AA</strain>
        <tissue evidence="3">Blood</tissue>
    </source>
</reference>
<keyword evidence="4" id="KW-1185">Reference proteome</keyword>
<feature type="region of interest" description="Disordered" evidence="1">
    <location>
        <begin position="1"/>
        <end position="23"/>
    </location>
</feature>
<feature type="region of interest" description="Disordered" evidence="1">
    <location>
        <begin position="36"/>
        <end position="56"/>
    </location>
</feature>